<proteinExistence type="predicted"/>
<accession>A0A917HS92</accession>
<sequence length="69" mass="7874">MIDVVEREVEQVYPECGDPKPNTQLQRSNFTVVSEVPRSYVKEWCRQTNNTDSIKQISGPTAFNATFPP</sequence>
<dbReference type="EMBL" id="BMGT01000004">
    <property type="protein sequence ID" value="GGG87468.1"/>
    <property type="molecule type" value="Genomic_DNA"/>
</dbReference>
<name>A0A917HS92_9BACT</name>
<evidence type="ECO:0000313" key="2">
    <source>
        <dbReference type="Proteomes" id="UP000647241"/>
    </source>
</evidence>
<protein>
    <submittedName>
        <fullName evidence="1">Uncharacterized protein</fullName>
    </submittedName>
</protein>
<gene>
    <name evidence="1" type="ORF">GCM10011585_34460</name>
</gene>
<evidence type="ECO:0000313" key="1">
    <source>
        <dbReference type="EMBL" id="GGG87468.1"/>
    </source>
</evidence>
<reference evidence="1" key="1">
    <citation type="journal article" date="2014" name="Int. J. Syst. Evol. Microbiol.">
        <title>Complete genome sequence of Corynebacterium casei LMG S-19264T (=DSM 44701T), isolated from a smear-ripened cheese.</title>
        <authorList>
            <consortium name="US DOE Joint Genome Institute (JGI-PGF)"/>
            <person name="Walter F."/>
            <person name="Albersmeier A."/>
            <person name="Kalinowski J."/>
            <person name="Ruckert C."/>
        </authorList>
    </citation>
    <scope>NUCLEOTIDE SEQUENCE</scope>
    <source>
        <strain evidence="1">CGMCC 1.12997</strain>
    </source>
</reference>
<keyword evidence="2" id="KW-1185">Reference proteome</keyword>
<dbReference type="Proteomes" id="UP000647241">
    <property type="component" value="Unassembled WGS sequence"/>
</dbReference>
<reference evidence="1" key="2">
    <citation type="submission" date="2020-09" db="EMBL/GenBank/DDBJ databases">
        <authorList>
            <person name="Sun Q."/>
            <person name="Zhou Y."/>
        </authorList>
    </citation>
    <scope>NUCLEOTIDE SEQUENCE</scope>
    <source>
        <strain evidence="1">CGMCC 1.12997</strain>
    </source>
</reference>
<dbReference type="AlphaFoldDB" id="A0A917HS92"/>
<comment type="caution">
    <text evidence="1">The sequence shown here is derived from an EMBL/GenBank/DDBJ whole genome shotgun (WGS) entry which is preliminary data.</text>
</comment>
<organism evidence="1 2">
    <name type="scientific">Edaphobacter dinghuensis</name>
    <dbReference type="NCBI Taxonomy" id="1560005"/>
    <lineage>
        <taxon>Bacteria</taxon>
        <taxon>Pseudomonadati</taxon>
        <taxon>Acidobacteriota</taxon>
        <taxon>Terriglobia</taxon>
        <taxon>Terriglobales</taxon>
        <taxon>Acidobacteriaceae</taxon>
        <taxon>Edaphobacter</taxon>
    </lineage>
</organism>